<feature type="domain" description="Heterokaryon incompatibility" evidence="1">
    <location>
        <begin position="44"/>
        <end position="235"/>
    </location>
</feature>
<dbReference type="PANTHER" id="PTHR24148:SF82">
    <property type="entry name" value="HETEROKARYON INCOMPATIBILITY DOMAIN-CONTAINING PROTEIN"/>
    <property type="match status" value="1"/>
</dbReference>
<protein>
    <recommendedName>
        <fullName evidence="1">Heterokaryon incompatibility domain-containing protein</fullName>
    </recommendedName>
</protein>
<organism evidence="2 3">
    <name type="scientific">Phialocephala subalpina</name>
    <dbReference type="NCBI Taxonomy" id="576137"/>
    <lineage>
        <taxon>Eukaryota</taxon>
        <taxon>Fungi</taxon>
        <taxon>Dikarya</taxon>
        <taxon>Ascomycota</taxon>
        <taxon>Pezizomycotina</taxon>
        <taxon>Leotiomycetes</taxon>
        <taxon>Helotiales</taxon>
        <taxon>Mollisiaceae</taxon>
        <taxon>Phialocephala</taxon>
        <taxon>Phialocephala fortinii species complex</taxon>
    </lineage>
</organism>
<gene>
    <name evidence="2" type="ORF">PAC_08632</name>
</gene>
<evidence type="ECO:0000259" key="1">
    <source>
        <dbReference type="Pfam" id="PF06985"/>
    </source>
</evidence>
<dbReference type="InterPro" id="IPR010730">
    <property type="entry name" value="HET"/>
</dbReference>
<reference evidence="2 3" key="1">
    <citation type="submission" date="2016-03" db="EMBL/GenBank/DDBJ databases">
        <authorList>
            <person name="Ploux O."/>
        </authorList>
    </citation>
    <scope>NUCLEOTIDE SEQUENCE [LARGE SCALE GENOMIC DNA]</scope>
    <source>
        <strain evidence="2 3">UAMH 11012</strain>
    </source>
</reference>
<proteinExistence type="predicted"/>
<dbReference type="Pfam" id="PF06985">
    <property type="entry name" value="HET"/>
    <property type="match status" value="1"/>
</dbReference>
<evidence type="ECO:0000313" key="3">
    <source>
        <dbReference type="Proteomes" id="UP000184330"/>
    </source>
</evidence>
<dbReference type="EMBL" id="FJOG01000012">
    <property type="protein sequence ID" value="CZR58740.1"/>
    <property type="molecule type" value="Genomic_DNA"/>
</dbReference>
<name>A0A1L7X155_9HELO</name>
<dbReference type="InterPro" id="IPR052895">
    <property type="entry name" value="HetReg/Transcr_Mod"/>
</dbReference>
<dbReference type="Proteomes" id="UP000184330">
    <property type="component" value="Unassembled WGS sequence"/>
</dbReference>
<sequence>MAIEYRRLLNSLTEIRLLEIQLTKEELAPLRAKLIHASLKDAQYQALSYVWGNPADGPIDIEIIYQLDSSPSDSPSSEVFYTSVGHNLGTAPRHLRHSENLLVLWADALCIDQQNNEEKSHQVKIMYSIFQNAFLVVAWLGPSGPYTGNAIEQMKKIGFDLKAVHYEEDAQDLTGFINWLRLNWASENPIDDKGNSIGSPLRNLSFLLEEDADFMNGVCDLYSRPYWSRIWIVQEYLAASNICIRCGHQTLSPQDFYKVAALQYTYDTQIGSKIWSRFTKDLPDMNPAPPFHVLASLHSFQLGKEYFPRLIIRANGPVNAAMGATDPRDRIFALLGAADNKYGLEPDYTKDATRIFLEATIAFLEHGYLWPLNFGIYGHDSSDLNWPSWVIDWSSISRRTHKDFSYYSTSIDGKIAKDKSEKIKRPSVSFQISPSVQPTEPAKPRLIIQGLSISTIAQITPSFQELETQITELPAKDEPTLGELLLELDPFINLLKAWLTNLHLPISEMRIPGTESDIEDRISNVIMSYLPNQQISTGLLTEEFQAILTGIITSLITNTDHRLDPGDCDAELFTNKLEQVLSEVVSAYMDHKKERWVILLNGCIGHTTCPVQEKDVVVNFGSPSDQRCCPFVMRELGDNLYNEPAFKSPCF</sequence>
<keyword evidence="3" id="KW-1185">Reference proteome</keyword>
<evidence type="ECO:0000313" key="2">
    <source>
        <dbReference type="EMBL" id="CZR58740.1"/>
    </source>
</evidence>
<dbReference type="OrthoDB" id="194358at2759"/>
<dbReference type="AlphaFoldDB" id="A0A1L7X155"/>
<accession>A0A1L7X155</accession>
<dbReference type="PANTHER" id="PTHR24148">
    <property type="entry name" value="ANKYRIN REPEAT DOMAIN-CONTAINING PROTEIN 39 HOMOLOG-RELATED"/>
    <property type="match status" value="1"/>
</dbReference>